<keyword evidence="2" id="KW-1185">Reference proteome</keyword>
<evidence type="ECO:0000313" key="2">
    <source>
        <dbReference type="Proteomes" id="UP000031449"/>
    </source>
</evidence>
<geneLocation type="plasmid" evidence="2"/>
<evidence type="ECO:0000313" key="1">
    <source>
        <dbReference type="EMBL" id="AJD93281.1"/>
    </source>
</evidence>
<dbReference type="OrthoDB" id="2189310at2"/>
<dbReference type="HOGENOM" id="CLU_054933_0_0_9"/>
<reference evidence="1 2" key="1">
    <citation type="submission" date="2014-08" db="EMBL/GenBank/DDBJ databases">
        <title>Complete genome of a marine bacteria Jeotgalibacillus malaysiensis.</title>
        <authorList>
            <person name="Yaakop A.S."/>
            <person name="Chan K.-G."/>
            <person name="Goh K.M."/>
        </authorList>
    </citation>
    <scope>NUCLEOTIDE SEQUENCE [LARGE SCALE GENOMIC DNA]</scope>
    <source>
        <strain evidence="1 2">D5</strain>
        <plasmid evidence="2">Plasmid</plasmid>
    </source>
</reference>
<dbReference type="AlphaFoldDB" id="A0A0B5AT29"/>
<gene>
    <name evidence="1" type="ORF">JMA_39630</name>
</gene>
<accession>A0A0B5AT29</accession>
<dbReference type="Proteomes" id="UP000031449">
    <property type="component" value="Plasmid unnamed"/>
</dbReference>
<dbReference type="BioCyc" id="JESP1508404:G14D9-13247-MONOMER"/>
<keyword evidence="1" id="KW-0614">Plasmid</keyword>
<sequence length="329" mass="37141">MGKYALTEKAKTITHYGKEITLYQIKALRDIPSHRVSKGDIGGWIESEANLSQNGDCWVGTNGHVYDEAEVLENAYVGSGDVYDTAIVKGYSKILNQSKVYGISTCIIEGKSIVSSSTIVDSHIVGTTNIKESQITNLIIELEDDEEYIFPTVRLYRVEFEALKLGHLSAHAEWSHCMLYGDTLAFYEKSNMKNVMWDKVKRVSVRQPLWMEYVRLEEKSRLVLKPLVEKDYEIVLKGYGDENYILIDGRISLSNTSIVGAVELFGSWTLVSTLLSDYAKLIGTKKFRTRVNHGNVSEFSSVIIDDKDLLELEPLEELILSGETIRYVS</sequence>
<dbReference type="EMBL" id="CP009417">
    <property type="protein sequence ID" value="AJD93281.1"/>
    <property type="molecule type" value="Genomic_DNA"/>
</dbReference>
<proteinExistence type="predicted"/>
<protein>
    <submittedName>
        <fullName evidence="1">Uncharacterized protein</fullName>
    </submittedName>
</protein>
<dbReference type="KEGG" id="jeo:JMA_39630"/>
<organism evidence="1 2">
    <name type="scientific">Jeotgalibacillus malaysiensis</name>
    <dbReference type="NCBI Taxonomy" id="1508404"/>
    <lineage>
        <taxon>Bacteria</taxon>
        <taxon>Bacillati</taxon>
        <taxon>Bacillota</taxon>
        <taxon>Bacilli</taxon>
        <taxon>Bacillales</taxon>
        <taxon>Caryophanaceae</taxon>
        <taxon>Jeotgalibacillus</taxon>
    </lineage>
</organism>
<name>A0A0B5AT29_9BACL</name>